<evidence type="ECO:0000313" key="2">
    <source>
        <dbReference type="EMBL" id="CAI2360350.1"/>
    </source>
</evidence>
<accession>A0AAD1U2S4</accession>
<comment type="caution">
    <text evidence="2">The sequence shown here is derived from an EMBL/GenBank/DDBJ whole genome shotgun (WGS) entry which is preliminary data.</text>
</comment>
<dbReference type="Proteomes" id="UP001295684">
    <property type="component" value="Unassembled WGS sequence"/>
</dbReference>
<organism evidence="2 3">
    <name type="scientific">Euplotes crassus</name>
    <dbReference type="NCBI Taxonomy" id="5936"/>
    <lineage>
        <taxon>Eukaryota</taxon>
        <taxon>Sar</taxon>
        <taxon>Alveolata</taxon>
        <taxon>Ciliophora</taxon>
        <taxon>Intramacronucleata</taxon>
        <taxon>Spirotrichea</taxon>
        <taxon>Hypotrichia</taxon>
        <taxon>Euplotida</taxon>
        <taxon>Euplotidae</taxon>
        <taxon>Moneuplotes</taxon>
    </lineage>
</organism>
<name>A0AAD1U2S4_EUPCR</name>
<feature type="region of interest" description="Disordered" evidence="1">
    <location>
        <begin position="1"/>
        <end position="22"/>
    </location>
</feature>
<feature type="region of interest" description="Disordered" evidence="1">
    <location>
        <begin position="155"/>
        <end position="178"/>
    </location>
</feature>
<dbReference type="AlphaFoldDB" id="A0AAD1U2S4"/>
<sequence>MQRDISQASDSPKKIRFLGDSPTTISDYQNSSFVISTNKSESRFGRRASRHRKRKLEKSLRSLILPDKDLDWGKIDLGENLGDLLKPSQPNFGYGDELTFSKATENTTGWNVFLDCVQKYPKRERVCSLAQNIFEAKRMEEEKLKEAKRLRKQSKITKLSQRGSFRPRNSIRPGGSISFNRGDQKILKPVIEKAYQNFLENESKKKLSKKLPSISQQRVNPQLRYKSTMGTKSRTNVWMKNRGREKRPNLKYKMNPSITSSTNSLQYKLKIFLKSIGSGDQNQEALPKTQVLASQIHIKK</sequence>
<dbReference type="EMBL" id="CAMPGE010001557">
    <property type="protein sequence ID" value="CAI2360350.1"/>
    <property type="molecule type" value="Genomic_DNA"/>
</dbReference>
<protein>
    <submittedName>
        <fullName evidence="2">Uncharacterized protein</fullName>
    </submittedName>
</protein>
<evidence type="ECO:0000256" key="1">
    <source>
        <dbReference type="SAM" id="MobiDB-lite"/>
    </source>
</evidence>
<keyword evidence="3" id="KW-1185">Reference proteome</keyword>
<proteinExistence type="predicted"/>
<evidence type="ECO:0000313" key="3">
    <source>
        <dbReference type="Proteomes" id="UP001295684"/>
    </source>
</evidence>
<reference evidence="2" key="1">
    <citation type="submission" date="2023-07" db="EMBL/GenBank/DDBJ databases">
        <authorList>
            <consortium name="AG Swart"/>
            <person name="Singh M."/>
            <person name="Singh A."/>
            <person name="Seah K."/>
            <person name="Emmerich C."/>
        </authorList>
    </citation>
    <scope>NUCLEOTIDE SEQUENCE</scope>
    <source>
        <strain evidence="2">DP1</strain>
    </source>
</reference>
<feature type="compositionally biased region" description="Polar residues" evidence="1">
    <location>
        <begin position="1"/>
        <end position="10"/>
    </location>
</feature>
<gene>
    <name evidence="2" type="ORF">ECRASSUSDP1_LOCUS1651</name>
</gene>